<dbReference type="SUPFAM" id="SSF50969">
    <property type="entry name" value="YVTN repeat-like/Quinoprotein amine dehydrogenase"/>
    <property type="match status" value="1"/>
</dbReference>
<comment type="caution">
    <text evidence="1">The sequence shown here is derived from an EMBL/GenBank/DDBJ whole genome shotgun (WGS) entry which is preliminary data.</text>
</comment>
<accession>A0A6M1LES5</accession>
<dbReference type="InterPro" id="IPR051200">
    <property type="entry name" value="Host-pathogen_enzymatic-act"/>
</dbReference>
<evidence type="ECO:0000313" key="1">
    <source>
        <dbReference type="EMBL" id="NGM18484.1"/>
    </source>
</evidence>
<dbReference type="InterPro" id="IPR011044">
    <property type="entry name" value="Quino_amine_DH_bsu"/>
</dbReference>
<dbReference type="PANTHER" id="PTHR47197">
    <property type="entry name" value="PROTEIN NIRF"/>
    <property type="match status" value="1"/>
</dbReference>
<dbReference type="InterPro" id="IPR001680">
    <property type="entry name" value="WD40_rpt"/>
</dbReference>
<sequence>MLRLTALMTTGALARRSLIASALPAIASCATGTGLGWRRIGSFQPSDPDRPPSRGFLTGSLVQSVAWHPDGQRIAVGAVSLRPFHIFNLATGEVIRIPRSQTTTNAAAFTRDGRYVAVTLHRRSPSGPIDYGFTVCDAETGAELHVIREGLRPGLTGGAQAFSLSPDGHFLAVLFSRDRITVYDTVTWSVVSAFDTPGFGGVNLAFSPDGTVMALVGQRYRVLDPRERFPLVLWDWRAGREIRSIGGLGQFVLSRPAWRPGTTTIAVGTGSLLANMPDGITPAPRGTPIARVHLVEATTGERLQSWVWPDDEASAKDVSWTADGSMLAVAAGAVDGAVRLLAPGRDAVAGGIGVRGDIVHQVAFSDDGRRLAIGQGSAVAVHERLGA</sequence>
<proteinExistence type="predicted"/>
<dbReference type="PANTHER" id="PTHR47197:SF3">
    <property type="entry name" value="DIHYDRO-HEME D1 DEHYDROGENASE"/>
    <property type="match status" value="1"/>
</dbReference>
<dbReference type="Gene3D" id="2.130.10.10">
    <property type="entry name" value="YVTN repeat-like/Quinoprotein amine dehydrogenase"/>
    <property type="match status" value="3"/>
</dbReference>
<dbReference type="PROSITE" id="PS51257">
    <property type="entry name" value="PROKAR_LIPOPROTEIN"/>
    <property type="match status" value="1"/>
</dbReference>
<dbReference type="EMBL" id="JAAIKB010000001">
    <property type="protein sequence ID" value="NGM18484.1"/>
    <property type="molecule type" value="Genomic_DNA"/>
</dbReference>
<keyword evidence="2" id="KW-1185">Reference proteome</keyword>
<dbReference type="InterPro" id="IPR015943">
    <property type="entry name" value="WD40/YVTN_repeat-like_dom_sf"/>
</dbReference>
<reference evidence="1 2" key="1">
    <citation type="submission" date="2020-03" db="EMBL/GenBank/DDBJ databases">
        <title>Roseomonas stagni sp. nov., isolated from pond water in Japan.</title>
        <authorList>
            <person name="Furuhata K."/>
            <person name="Miyamoto H."/>
            <person name="Goto K."/>
        </authorList>
    </citation>
    <scope>NUCLEOTIDE SEQUENCE [LARGE SCALE GENOMIC DNA]</scope>
    <source>
        <strain evidence="1 2">PeD5</strain>
    </source>
</reference>
<dbReference type="RefSeq" id="WP_164692379.1">
    <property type="nucleotide sequence ID" value="NZ_JAAIKB010000001.1"/>
</dbReference>
<protein>
    <submittedName>
        <fullName evidence="1">WD40 repeat domain-containing protein</fullName>
    </submittedName>
</protein>
<organism evidence="1 2">
    <name type="scientific">Falsiroseomonas algicola</name>
    <dbReference type="NCBI Taxonomy" id="2716930"/>
    <lineage>
        <taxon>Bacteria</taxon>
        <taxon>Pseudomonadati</taxon>
        <taxon>Pseudomonadota</taxon>
        <taxon>Alphaproteobacteria</taxon>
        <taxon>Acetobacterales</taxon>
        <taxon>Roseomonadaceae</taxon>
        <taxon>Falsiroseomonas</taxon>
    </lineage>
</organism>
<name>A0A6M1LES5_9PROT</name>
<dbReference type="AlphaFoldDB" id="A0A6M1LES5"/>
<dbReference type="Pfam" id="PF00400">
    <property type="entry name" value="WD40"/>
    <property type="match status" value="1"/>
</dbReference>
<evidence type="ECO:0000313" key="2">
    <source>
        <dbReference type="Proteomes" id="UP000475385"/>
    </source>
</evidence>
<gene>
    <name evidence="1" type="ORF">G3576_00560</name>
</gene>
<dbReference type="Proteomes" id="UP000475385">
    <property type="component" value="Unassembled WGS sequence"/>
</dbReference>